<keyword evidence="4" id="KW-0460">Magnesium</keyword>
<keyword evidence="5" id="KW-0694">RNA-binding</keyword>
<dbReference type="InterPro" id="IPR019307">
    <property type="entry name" value="RNA-bd_AU-1/RNase_E/G"/>
</dbReference>
<accession>A0ABV8AYL9</accession>
<dbReference type="EMBL" id="JBHRZT010000020">
    <property type="protein sequence ID" value="MFC3883082.1"/>
    <property type="molecule type" value="Genomic_DNA"/>
</dbReference>
<dbReference type="Proteomes" id="UP001595752">
    <property type="component" value="Unassembled WGS sequence"/>
</dbReference>
<comment type="caution">
    <text evidence="7">The sequence shown here is derived from an EMBL/GenBank/DDBJ whole genome shotgun (WGS) entry which is preliminary data.</text>
</comment>
<dbReference type="CDD" id="cd04453">
    <property type="entry name" value="S1_RNase_E"/>
    <property type="match status" value="1"/>
</dbReference>
<dbReference type="InterPro" id="IPR003029">
    <property type="entry name" value="S1_domain"/>
</dbReference>
<proteinExistence type="predicted"/>
<dbReference type="Gene3D" id="2.40.50.140">
    <property type="entry name" value="Nucleic acid-binding proteins"/>
    <property type="match status" value="1"/>
</dbReference>
<dbReference type="RefSeq" id="WP_377913132.1">
    <property type="nucleotide sequence ID" value="NZ_JBHRZT010000020.1"/>
</dbReference>
<protein>
    <submittedName>
        <fullName evidence="7">Rne/Rng family ribonuclease</fullName>
    </submittedName>
</protein>
<evidence type="ECO:0000313" key="7">
    <source>
        <dbReference type="EMBL" id="MFC3883082.1"/>
    </source>
</evidence>
<dbReference type="InterPro" id="IPR004659">
    <property type="entry name" value="RNase_E/G"/>
</dbReference>
<dbReference type="Gene3D" id="3.40.1260.20">
    <property type="entry name" value="Ribonuclease E, catalytic domain"/>
    <property type="match status" value="1"/>
</dbReference>
<evidence type="ECO:0000256" key="5">
    <source>
        <dbReference type="ARBA" id="ARBA00022884"/>
    </source>
</evidence>
<dbReference type="InterPro" id="IPR012340">
    <property type="entry name" value="NA-bd_OB-fold"/>
</dbReference>
<dbReference type="SUPFAM" id="SSF50249">
    <property type="entry name" value="Nucleic acid-binding proteins"/>
    <property type="match status" value="1"/>
</dbReference>
<organism evidence="7 8">
    <name type="scientific">Bacillus songklensis</name>
    <dbReference type="NCBI Taxonomy" id="1069116"/>
    <lineage>
        <taxon>Bacteria</taxon>
        <taxon>Bacillati</taxon>
        <taxon>Bacillota</taxon>
        <taxon>Bacilli</taxon>
        <taxon>Bacillales</taxon>
        <taxon>Bacillaceae</taxon>
        <taxon>Bacillus</taxon>
    </lineage>
</organism>
<reference evidence="8" key="1">
    <citation type="journal article" date="2019" name="Int. J. Syst. Evol. Microbiol.">
        <title>The Global Catalogue of Microorganisms (GCM) 10K type strain sequencing project: providing services to taxonomists for standard genome sequencing and annotation.</title>
        <authorList>
            <consortium name="The Broad Institute Genomics Platform"/>
            <consortium name="The Broad Institute Genome Sequencing Center for Infectious Disease"/>
            <person name="Wu L."/>
            <person name="Ma J."/>
        </authorList>
    </citation>
    <scope>NUCLEOTIDE SEQUENCE [LARGE SCALE GENOMIC DNA]</scope>
    <source>
        <strain evidence="8">CCUG 61889</strain>
    </source>
</reference>
<evidence type="ECO:0000313" key="8">
    <source>
        <dbReference type="Proteomes" id="UP001595752"/>
    </source>
</evidence>
<keyword evidence="8" id="KW-1185">Reference proteome</keyword>
<evidence type="ECO:0000259" key="6">
    <source>
        <dbReference type="PROSITE" id="PS50126"/>
    </source>
</evidence>
<dbReference type="SMART" id="SM00316">
    <property type="entry name" value="S1"/>
    <property type="match status" value="1"/>
</dbReference>
<dbReference type="PROSITE" id="PS50126">
    <property type="entry name" value="S1"/>
    <property type="match status" value="1"/>
</dbReference>
<dbReference type="PANTHER" id="PTHR30001:SF0">
    <property type="entry name" value="RIBONUCLEASE G"/>
    <property type="match status" value="1"/>
</dbReference>
<dbReference type="NCBIfam" id="TIGR00757">
    <property type="entry name" value="RNaseEG"/>
    <property type="match status" value="1"/>
</dbReference>
<keyword evidence="2" id="KW-0479">Metal-binding</keyword>
<dbReference type="PANTHER" id="PTHR30001">
    <property type="entry name" value="RIBONUCLEASE"/>
    <property type="match status" value="1"/>
</dbReference>
<evidence type="ECO:0000256" key="2">
    <source>
        <dbReference type="ARBA" id="ARBA00022723"/>
    </source>
</evidence>
<evidence type="ECO:0000256" key="3">
    <source>
        <dbReference type="ARBA" id="ARBA00022801"/>
    </source>
</evidence>
<name>A0ABV8AYL9_9BACI</name>
<evidence type="ECO:0000256" key="4">
    <source>
        <dbReference type="ARBA" id="ARBA00022842"/>
    </source>
</evidence>
<keyword evidence="3" id="KW-0378">Hydrolase</keyword>
<dbReference type="Pfam" id="PF10150">
    <property type="entry name" value="RNase_E_G"/>
    <property type="match status" value="1"/>
</dbReference>
<evidence type="ECO:0000256" key="1">
    <source>
        <dbReference type="ARBA" id="ARBA00001946"/>
    </source>
</evidence>
<feature type="domain" description="S1 motif" evidence="6">
    <location>
        <begin position="39"/>
        <end position="105"/>
    </location>
</feature>
<comment type="cofactor">
    <cofactor evidence="1">
        <name>Mg(2+)</name>
        <dbReference type="ChEBI" id="CHEBI:18420"/>
    </cofactor>
</comment>
<gene>
    <name evidence="7" type="ORF">ACFOU2_05965</name>
</gene>
<sequence>MKTCYVNAASSAKRIALVGENGLERLYLEEQSKGHQIAGNIYAGRVVKVLPGMQAAFVDIGMDKNGYLHRNDLASFHLSASASKDKESITKFVREGEEILVQVVKEGIGTKGPKLTGIIEFGGECVVYLPHGNYVAVSKKITDEEREKWRTFASLHRQEQEGILLRTSVSRTSEEEVIREWQSLRERYEQVAKKKGQVKTPSVLYEPYDFIFSTLEDLFRKIDQCDVYIDDYDTYEQFKNKQMNVNGTIMYYRHRENIFRHYHIEPEIEKLLKKIVWLKNGAYIIIDQTEAMTVIDVNTGKFSGKTTQRETVLQTNIEAAKEIANQLKLRNIGGMILIDFINMKEEGDRQRVQEVLQEKVKNDDTRTTIIGFTQLGILQVTRKKVKESIEAALTHHCPICSGTGRIYSPEAVAYKIERELWEHRMMEEEAMWIETTPVVITALKRDGFLPKLEDMIGFKVFLTDSPHLHGSYSIRHIGSIKTIQERIQNAK</sequence>